<sequence>MTTHTYRGVAILHRPEWEPMAYQLLLPGHPQDHQRFLLLEVAKEIIDAWMANLEPMSLRRG</sequence>
<reference evidence="1 2" key="1">
    <citation type="submission" date="2024-09" db="EMBL/GenBank/DDBJ databases">
        <authorList>
            <person name="Sun Q."/>
            <person name="Mori K."/>
        </authorList>
    </citation>
    <scope>NUCLEOTIDE SEQUENCE [LARGE SCALE GENOMIC DNA]</scope>
    <source>
        <strain evidence="1 2">TBRC 5777</strain>
    </source>
</reference>
<evidence type="ECO:0000313" key="1">
    <source>
        <dbReference type="EMBL" id="MFC0407898.1"/>
    </source>
</evidence>
<protein>
    <submittedName>
        <fullName evidence="1">Uncharacterized protein</fullName>
    </submittedName>
</protein>
<organism evidence="1 2">
    <name type="scientific">Roseomonas elaeocarpi</name>
    <dbReference type="NCBI Taxonomy" id="907779"/>
    <lineage>
        <taxon>Bacteria</taxon>
        <taxon>Pseudomonadati</taxon>
        <taxon>Pseudomonadota</taxon>
        <taxon>Alphaproteobacteria</taxon>
        <taxon>Acetobacterales</taxon>
        <taxon>Roseomonadaceae</taxon>
        <taxon>Roseomonas</taxon>
    </lineage>
</organism>
<evidence type="ECO:0000313" key="2">
    <source>
        <dbReference type="Proteomes" id="UP001589865"/>
    </source>
</evidence>
<proteinExistence type="predicted"/>
<dbReference type="EMBL" id="JBHLUN010000005">
    <property type="protein sequence ID" value="MFC0407898.1"/>
    <property type="molecule type" value="Genomic_DNA"/>
</dbReference>
<accession>A0ABV6JQ93</accession>
<keyword evidence="2" id="KW-1185">Reference proteome</keyword>
<dbReference type="Proteomes" id="UP001589865">
    <property type="component" value="Unassembled WGS sequence"/>
</dbReference>
<dbReference type="RefSeq" id="WP_377043629.1">
    <property type="nucleotide sequence ID" value="NZ_JBHLUN010000005.1"/>
</dbReference>
<comment type="caution">
    <text evidence="1">The sequence shown here is derived from an EMBL/GenBank/DDBJ whole genome shotgun (WGS) entry which is preliminary data.</text>
</comment>
<gene>
    <name evidence="1" type="ORF">ACFFGY_06525</name>
</gene>
<name>A0ABV6JQ93_9PROT</name>